<organism evidence="4 5">
    <name type="scientific">Sporosarcina jeotgali</name>
    <dbReference type="NCBI Taxonomy" id="3020056"/>
    <lineage>
        <taxon>Bacteria</taxon>
        <taxon>Bacillati</taxon>
        <taxon>Bacillota</taxon>
        <taxon>Bacilli</taxon>
        <taxon>Bacillales</taxon>
        <taxon>Caryophanaceae</taxon>
        <taxon>Sporosarcina</taxon>
    </lineage>
</organism>
<gene>
    <name evidence="4" type="ORF">PGH26_03020</name>
</gene>
<dbReference type="Pfam" id="PF00395">
    <property type="entry name" value="SLH"/>
    <property type="match status" value="3"/>
</dbReference>
<feature type="domain" description="SLH" evidence="3">
    <location>
        <begin position="90"/>
        <end position="153"/>
    </location>
</feature>
<accession>A0ABZ0KZZ4</accession>
<dbReference type="InterPro" id="IPR001119">
    <property type="entry name" value="SLH_dom"/>
</dbReference>
<sequence length="841" mass="89703">MKKSNNYSKFVATAATATLVATAVVPAASAQEMKFTDVGDRYADAVNYLVENNITQGLTETKFGTQSNIKRVDVAVLIAKATLTEDEITNAPASTFGDVPARATKYVSALKAKGIINGKTAASFGSDLSITRGEAAIMLSKAYEIEGDTANVKFGDVGTRYKDAVAALVDNKITTGKTDSSFGTALSITRGELAIFLHRLETLDATPAPEPEYKVDSVEAISGTQVQVKFTEAVNSATLFANGKMGEFKKDVFTMSPVGSAEKTGAVSGMLSEDGKTLTVTTGNVVKGDYTVVINQLMTKDDKVIEKFSKVVTIAADTTAPKVLTTEKVNSTQYVVKFSEPMQTLGSITYKDENGKTLNNVETVFNEGDSEVLFKLPASIEAGKSVKVQMVAAKDMSGNLISPNPTELTLTKGKKDGQAPTVNSIEQISAKQFTVTFSEELVGNPAVTIGGKEATKVEVNPENPLEYVVTTESDLTTAQTVVVDSYSDLSGETGTKYSKVVTFSQDNEAPAVTSTNVVADSNDLKQYVEFTFNKDVNIDTAQVTVQGKYVKNYITTSIGQLDAKSLAYKEEGNKKVVRVALKDLLNGKDFEGAAYDLTYSLEDVKSDANIALKEKTGELKFTRVADGTPVNTRVVAVKTALKNEEDNNQVIVTFDQAVEGSTAVNKANYSINGASIDNVTLLPVAKNKTQQAVLHLTPGSNDFNGERAMTIQNVKALGSTQTMAAWNGTINLNENIAPTVKSAKLTDTKEITLTFSEAVTSGTEIDFEILIDGKSLATPLKVNAVVGEEANQAVITLGKKDSAFTTEQINKGITLKPVDTMDIKDISGNMLSVPANITITK</sequence>
<dbReference type="InterPro" id="IPR014755">
    <property type="entry name" value="Cu-Rt/internalin_Ig-like"/>
</dbReference>
<reference evidence="4 5" key="1">
    <citation type="submission" date="2023-01" db="EMBL/GenBank/DDBJ databases">
        <title>Sporosarcina sp. nov., isolated from Korean tranditional fermented seafood 'Jeotgal'.</title>
        <authorList>
            <person name="Yang A.-I."/>
        </authorList>
    </citation>
    <scope>NUCLEOTIDE SEQUENCE [LARGE SCALE GENOMIC DNA]</scope>
    <source>
        <strain evidence="4 5">B2O-1</strain>
    </source>
</reference>
<name>A0ABZ0KZZ4_9BACL</name>
<evidence type="ECO:0000256" key="1">
    <source>
        <dbReference type="ARBA" id="ARBA00022729"/>
    </source>
</evidence>
<keyword evidence="1 2" id="KW-0732">Signal</keyword>
<keyword evidence="5" id="KW-1185">Reference proteome</keyword>
<feature type="chain" id="PRO_5045269674" evidence="2">
    <location>
        <begin position="31"/>
        <end position="841"/>
    </location>
</feature>
<evidence type="ECO:0000313" key="4">
    <source>
        <dbReference type="EMBL" id="WOV84912.1"/>
    </source>
</evidence>
<dbReference type="Gene3D" id="2.60.40.1220">
    <property type="match status" value="3"/>
</dbReference>
<dbReference type="EMBL" id="CP116341">
    <property type="protein sequence ID" value="WOV84912.1"/>
    <property type="molecule type" value="Genomic_DNA"/>
</dbReference>
<dbReference type="RefSeq" id="WP_323692554.1">
    <property type="nucleotide sequence ID" value="NZ_CP116341.1"/>
</dbReference>
<protein>
    <submittedName>
        <fullName evidence="4">S-layer homology domain-containing protein</fullName>
    </submittedName>
</protein>
<evidence type="ECO:0000259" key="3">
    <source>
        <dbReference type="PROSITE" id="PS51272"/>
    </source>
</evidence>
<dbReference type="PROSITE" id="PS51272">
    <property type="entry name" value="SLH"/>
    <property type="match status" value="1"/>
</dbReference>
<evidence type="ECO:0000313" key="5">
    <source>
        <dbReference type="Proteomes" id="UP001303532"/>
    </source>
</evidence>
<feature type="signal peptide" evidence="2">
    <location>
        <begin position="1"/>
        <end position="30"/>
    </location>
</feature>
<dbReference type="Proteomes" id="UP001303532">
    <property type="component" value="Chromosome"/>
</dbReference>
<proteinExistence type="predicted"/>
<evidence type="ECO:0000256" key="2">
    <source>
        <dbReference type="SAM" id="SignalP"/>
    </source>
</evidence>